<protein>
    <submittedName>
        <fullName evidence="2">Uncharacterized protein</fullName>
    </submittedName>
</protein>
<dbReference type="RefSeq" id="WP_189082214.1">
    <property type="nucleotide sequence ID" value="NZ_BMMX01000040.1"/>
</dbReference>
<evidence type="ECO:0000256" key="1">
    <source>
        <dbReference type="SAM" id="Phobius"/>
    </source>
</evidence>
<keyword evidence="1" id="KW-0812">Transmembrane</keyword>
<sequence>MGDLKQLFDDVAAQPAPPSRLTSADIFAAGRRRHRRWQTVRVGGGAALGVLALAGATLLMRPQAPDPRQPPATPAGAASTAAAVATGAVRFSVAADPDHLYMGRSTCADVSCKTRVWLYGSVDGGHEWTPRGGPASLAAITAVGPETLIGVRDDTAGQTLLTSRDGGRDWTPVRDVTAPAGHVGAGRALVCAPADSAPADGAPADGGCVPRVVDPAAGTAAPLADEPSLTVAASGAGLAAVTTAPGHPDMLWLTGVTADSGAPAVARSTDAGASWDTYAFPKTGCHTGCRAPQVVAGADGVAYATVGDRVYRSTGSDTGSGTGSGARSWALVGSVGREPAWSFVLGDGRQVLAVNGPDGWTFVSRSGGTFRDARITGLPDRVAPVRRTADGWFYTVDDEAGRWYGSADGLTWAAL</sequence>
<dbReference type="InterPro" id="IPR036278">
    <property type="entry name" value="Sialidase_sf"/>
</dbReference>
<comment type="caution">
    <text evidence="2">The sequence shown here is derived from an EMBL/GenBank/DDBJ whole genome shotgun (WGS) entry which is preliminary data.</text>
</comment>
<keyword evidence="3" id="KW-1185">Reference proteome</keyword>
<organism evidence="2 3">
    <name type="scientific">Mangrovihabitans endophyticus</name>
    <dbReference type="NCBI Taxonomy" id="1751298"/>
    <lineage>
        <taxon>Bacteria</taxon>
        <taxon>Bacillati</taxon>
        <taxon>Actinomycetota</taxon>
        <taxon>Actinomycetes</taxon>
        <taxon>Micromonosporales</taxon>
        <taxon>Micromonosporaceae</taxon>
        <taxon>Mangrovihabitans</taxon>
    </lineage>
</organism>
<reference evidence="2" key="1">
    <citation type="journal article" date="2014" name="Int. J. Syst. Evol. Microbiol.">
        <title>Complete genome sequence of Corynebacterium casei LMG S-19264T (=DSM 44701T), isolated from a smear-ripened cheese.</title>
        <authorList>
            <consortium name="US DOE Joint Genome Institute (JGI-PGF)"/>
            <person name="Walter F."/>
            <person name="Albersmeier A."/>
            <person name="Kalinowski J."/>
            <person name="Ruckert C."/>
        </authorList>
    </citation>
    <scope>NUCLEOTIDE SEQUENCE</scope>
    <source>
        <strain evidence="2">CGMCC 4.7299</strain>
    </source>
</reference>
<dbReference type="SUPFAM" id="SSF50939">
    <property type="entry name" value="Sialidases"/>
    <property type="match status" value="1"/>
</dbReference>
<dbReference type="EMBL" id="BMMX01000040">
    <property type="protein sequence ID" value="GGL13231.1"/>
    <property type="molecule type" value="Genomic_DNA"/>
</dbReference>
<accession>A0A8J3C3H4</accession>
<proteinExistence type="predicted"/>
<feature type="transmembrane region" description="Helical" evidence="1">
    <location>
        <begin position="40"/>
        <end position="60"/>
    </location>
</feature>
<evidence type="ECO:0000313" key="2">
    <source>
        <dbReference type="EMBL" id="GGL13231.1"/>
    </source>
</evidence>
<dbReference type="InterPro" id="IPR015943">
    <property type="entry name" value="WD40/YVTN_repeat-like_dom_sf"/>
</dbReference>
<dbReference type="Gene3D" id="2.130.10.10">
    <property type="entry name" value="YVTN repeat-like/Quinoprotein amine dehydrogenase"/>
    <property type="match status" value="1"/>
</dbReference>
<name>A0A8J3C3H4_9ACTN</name>
<dbReference type="Proteomes" id="UP000656042">
    <property type="component" value="Unassembled WGS sequence"/>
</dbReference>
<evidence type="ECO:0000313" key="3">
    <source>
        <dbReference type="Proteomes" id="UP000656042"/>
    </source>
</evidence>
<reference evidence="2" key="2">
    <citation type="submission" date="2020-09" db="EMBL/GenBank/DDBJ databases">
        <authorList>
            <person name="Sun Q."/>
            <person name="Zhou Y."/>
        </authorList>
    </citation>
    <scope>NUCLEOTIDE SEQUENCE</scope>
    <source>
        <strain evidence="2">CGMCC 4.7299</strain>
    </source>
</reference>
<keyword evidence="1" id="KW-1133">Transmembrane helix</keyword>
<keyword evidence="1" id="KW-0472">Membrane</keyword>
<gene>
    <name evidence="2" type="ORF">GCM10012284_54890</name>
</gene>
<dbReference type="AlphaFoldDB" id="A0A8J3C3H4"/>